<name>A0A6P4ZB57_BRABE</name>
<protein>
    <submittedName>
        <fullName evidence="4">Uncharacterized protein LOC109477226</fullName>
    </submittedName>
</protein>
<feature type="repeat" description="TPR" evidence="1">
    <location>
        <begin position="1147"/>
        <end position="1180"/>
    </location>
</feature>
<dbReference type="InterPro" id="IPR011990">
    <property type="entry name" value="TPR-like_helical_dom_sf"/>
</dbReference>
<accession>A0A6P4ZB57</accession>
<dbReference type="PANTHER" id="PTHR19959">
    <property type="entry name" value="KINESIN LIGHT CHAIN"/>
    <property type="match status" value="1"/>
</dbReference>
<feature type="repeat" description="TPR" evidence="1">
    <location>
        <begin position="884"/>
        <end position="917"/>
    </location>
</feature>
<dbReference type="PROSITE" id="PS50005">
    <property type="entry name" value="TPR"/>
    <property type="match status" value="5"/>
</dbReference>
<feature type="repeat" description="TPR" evidence="1">
    <location>
        <begin position="1103"/>
        <end position="1136"/>
    </location>
</feature>
<evidence type="ECO:0000313" key="4">
    <source>
        <dbReference type="RefSeq" id="XP_019633868.1"/>
    </source>
</evidence>
<dbReference type="InterPro" id="IPR019734">
    <property type="entry name" value="TPR_rpt"/>
</dbReference>
<dbReference type="PANTHER" id="PTHR19959:SF119">
    <property type="entry name" value="FUNGAL LIPASE-LIKE DOMAIN-CONTAINING PROTEIN"/>
    <property type="match status" value="1"/>
</dbReference>
<dbReference type="KEGG" id="bbel:109477226"/>
<dbReference type="SUPFAM" id="SSF48452">
    <property type="entry name" value="TPR-like"/>
    <property type="match status" value="4"/>
</dbReference>
<dbReference type="Gene3D" id="1.25.40.10">
    <property type="entry name" value="Tetratricopeptide repeat domain"/>
    <property type="match status" value="5"/>
</dbReference>
<evidence type="ECO:0000256" key="2">
    <source>
        <dbReference type="SAM" id="MobiDB-lite"/>
    </source>
</evidence>
<dbReference type="RefSeq" id="XP_019633868.1">
    <property type="nucleotide sequence ID" value="XM_019778309.1"/>
</dbReference>
<dbReference type="GeneID" id="109477226"/>
<keyword evidence="1" id="KW-0802">TPR repeat</keyword>
<feature type="repeat" description="TPR" evidence="1">
    <location>
        <begin position="927"/>
        <end position="960"/>
    </location>
</feature>
<evidence type="ECO:0000256" key="1">
    <source>
        <dbReference type="PROSITE-ProRule" id="PRU00339"/>
    </source>
</evidence>
<sequence length="1424" mass="160490">METAKTKLSAVAEELSELDKRFKDPGSDLAVVERGYARKLVHAISSENKVLECEALKSLGDLFLHKAKMKKHKKENFNKACVLYTELSRYYTSEEEKQVIQRRVRYAEKCTKLVHNETYAHTKAEGSANITLAVAATLQEVRVKVKAKEQATLTEGYTRAYVKAIVERNKRLQVESLKSLGDLYLEKGRTGKDEAVFTRAAGLYRAALDRCEDSDGRETLEHRIKYAERVKEKQLKHARLRTKRKAGDGSGSKSSQASRQAVRDVISQGTYRDHLQEGCKAMQTGDLNTAERHFATALKSVHVKGADADTGQQNAKEAEPLYKLSDVYLKRGIQSKDGGDFTKAAALWNAALVRTSKVDRNKKQANVEITKSFMKRVLHSNQTVDKGESEKHKLLLKKTRHHVQTEMKRIEQEVDPYSLDEDDPRLREVEKRRAEEIRKLFHTIVHQRRMFISGLVDGCMEVMGPPPCKYAMMGLGSLATGLVTPYSDLEFAILIEEETESNVEYFRNLTHYLHLKVINLGETILPAMAIKSLNDFQSKDPTNNWFYDSVTPRGFAFDGAMPHACKTPFGRGKQSGLIQTPSNMAKLLTDDLTLYLKKGYHLASILGNVCLITGEQDLVDVYTTLLSQQRQDTDGLISMLVAHITLNENAAMFKLQPLDTRLLDVKKQMYRFATLAVSCWALHRNIQPTTIWETIEKMHKNGVISSENAHHLMVLVSISAELRLRTYMNNRGQVENLSVLSSTSANAEIGEQLKKVFHFSNAKQLLRYYYTERPLKVFVSQLVNSLSSEPLALFSKSPIIQAEVYTNLCAFEKAKNCLNEALENVQSERGEGNAHPKTAIMILNMLGGVCDSLGDYREAVSYHGQVLQMLRRIHGEDTAHRDIATALGSLGDTWRKLADYRKAMDYFEQSLQMRRSIYGDTAHPDISESLSSLGNTLMSLGEYKKAVNYHEKARQMNQSIYGEDTAHHRIAITLDALAFACWNLGNHRKATSYHEQSLRIKQSIYGKDTAHLDIAGTLNNMAVVWRDVGDYKRAESCFEQSLRIQQIVYGERTAHPSIAGVLCNLGSVQRRLCDNTKAISYLDQALQMQRRIHGEKTAHPDIATSLANLGGVWSDLGDYRKSIEYREQALQMDQSTYGRDTPHPDIATSLGALGNAWGELGNHERAINYLEQSLQMKLKTYGENTPHPDIADTLDSLGVEWSDCGDHRKALSYHEQSLQMKRDIYGKPHTDIAASLNNLGNAWSDLGDHKMAVDFYEQSLEMRRSIFGKDTAHCDTANSLKNLGIELMDMGDPRNALSLLQQSLEMEQSIYGKDAAHPDIAKTLDGLGAVWNNLGDHRKAVSYHEQSLQMRWDVYGKCNAHPDLAASFRNLCVTWRDIGDLGKAMMYFEQAREMQRSVFGKNTAHHHVADTLNDLGAAWRDLIG</sequence>
<gene>
    <name evidence="4" type="primary">LOC109477226</name>
</gene>
<dbReference type="Proteomes" id="UP000515135">
    <property type="component" value="Unplaced"/>
</dbReference>
<dbReference type="Pfam" id="PF13424">
    <property type="entry name" value="TPR_12"/>
    <property type="match status" value="6"/>
</dbReference>
<evidence type="ECO:0000313" key="3">
    <source>
        <dbReference type="Proteomes" id="UP000515135"/>
    </source>
</evidence>
<keyword evidence="3" id="KW-1185">Reference proteome</keyword>
<reference evidence="4" key="1">
    <citation type="submission" date="2025-08" db="UniProtKB">
        <authorList>
            <consortium name="RefSeq"/>
        </authorList>
    </citation>
    <scope>IDENTIFICATION</scope>
    <source>
        <tissue evidence="4">Gonad</tissue>
    </source>
</reference>
<feature type="repeat" description="TPR" evidence="1">
    <location>
        <begin position="1233"/>
        <end position="1266"/>
    </location>
</feature>
<dbReference type="OrthoDB" id="273147at2759"/>
<organism evidence="3 4">
    <name type="scientific">Branchiostoma belcheri</name>
    <name type="common">Amphioxus</name>
    <dbReference type="NCBI Taxonomy" id="7741"/>
    <lineage>
        <taxon>Eukaryota</taxon>
        <taxon>Metazoa</taxon>
        <taxon>Chordata</taxon>
        <taxon>Cephalochordata</taxon>
        <taxon>Leptocardii</taxon>
        <taxon>Amphioxiformes</taxon>
        <taxon>Branchiostomatidae</taxon>
        <taxon>Branchiostoma</taxon>
    </lineage>
</organism>
<feature type="region of interest" description="Disordered" evidence="2">
    <location>
        <begin position="234"/>
        <end position="264"/>
    </location>
</feature>
<dbReference type="SMART" id="SM00028">
    <property type="entry name" value="TPR"/>
    <property type="match status" value="15"/>
</dbReference>
<proteinExistence type="predicted"/>